<organism evidence="3">
    <name type="scientific">Schlesneria paludicola</name>
    <dbReference type="NCBI Taxonomy" id="360056"/>
    <lineage>
        <taxon>Bacteria</taxon>
        <taxon>Pseudomonadati</taxon>
        <taxon>Planctomycetota</taxon>
        <taxon>Planctomycetia</taxon>
        <taxon>Planctomycetales</taxon>
        <taxon>Planctomycetaceae</taxon>
        <taxon>Schlesneria</taxon>
    </lineage>
</organism>
<evidence type="ECO:0000313" key="3">
    <source>
        <dbReference type="EMBL" id="HGT39008.1"/>
    </source>
</evidence>
<dbReference type="PROSITE" id="PS51318">
    <property type="entry name" value="TAT"/>
    <property type="match status" value="1"/>
</dbReference>
<dbReference type="PANTHER" id="PTHR43818:SF5">
    <property type="entry name" value="OXIDOREDUCTASE FAMILY PROTEIN"/>
    <property type="match status" value="1"/>
</dbReference>
<dbReference type="GO" id="GO:0000166">
    <property type="term" value="F:nucleotide binding"/>
    <property type="evidence" value="ECO:0007669"/>
    <property type="project" value="InterPro"/>
</dbReference>
<dbReference type="InterPro" id="IPR006311">
    <property type="entry name" value="TAT_signal"/>
</dbReference>
<dbReference type="InterPro" id="IPR043906">
    <property type="entry name" value="Gfo/Idh/MocA_OxRdtase_bact_C"/>
</dbReference>
<dbReference type="SUPFAM" id="SSF55347">
    <property type="entry name" value="Glyceraldehyde-3-phosphate dehydrogenase-like, C-terminal domain"/>
    <property type="match status" value="1"/>
</dbReference>
<comment type="caution">
    <text evidence="3">The sequence shown here is derived from an EMBL/GenBank/DDBJ whole genome shotgun (WGS) entry which is preliminary data.</text>
</comment>
<evidence type="ECO:0000259" key="2">
    <source>
        <dbReference type="Pfam" id="PF19051"/>
    </source>
</evidence>
<protein>
    <submittedName>
        <fullName evidence="3">Gfo/Idh/MocA family oxidoreductase</fullName>
    </submittedName>
</protein>
<proteinExistence type="predicted"/>
<dbReference type="InterPro" id="IPR036291">
    <property type="entry name" value="NAD(P)-bd_dom_sf"/>
</dbReference>
<dbReference type="Pfam" id="PF01408">
    <property type="entry name" value="GFO_IDH_MocA"/>
    <property type="match status" value="1"/>
</dbReference>
<sequence>MAVWRRREFLKRMSAAAAAAAWGPVAKADASERVQVGCIGVGGRAAALLHSFATHPQCDVAAICDVDTRKLPAAIETVKKLNGKTPVAVQDYRKLLDHRPLDVVVIGTPDHWHAIPTILACQSGRDVYVEKPDGHNIVEGQRMVAAQRKYGRVVQLGTQSRSNKHFLSAIDYIRQGHLGTCLVAKAWESGLQGSIGRPPDSEPPPGVDYDLWLGPAPLRPFNVRRFHGSWRWFFDYGTGDLGNDGVHRLDVARWALSAAVEAQGQPPLGLPRVITAHGGHWYFDDMQEWPDTLQVNYEYDGQPGRILTYEMRVWNPYPYLGEPEGAAVFGDKGYIIIGNRGWRAYQGKEQVAQDTGSYDESLHIANFLDCVKTRRKPNADLETVGHPSSLLCHAGNIAWRTGHRLVLDPITETFANDPAANALRTRPEYRPPYLLPDV</sequence>
<dbReference type="EMBL" id="DSVQ01000012">
    <property type="protein sequence ID" value="HGT39008.1"/>
    <property type="molecule type" value="Genomic_DNA"/>
</dbReference>
<dbReference type="PANTHER" id="PTHR43818">
    <property type="entry name" value="BCDNA.GH03377"/>
    <property type="match status" value="1"/>
</dbReference>
<evidence type="ECO:0000259" key="1">
    <source>
        <dbReference type="Pfam" id="PF01408"/>
    </source>
</evidence>
<dbReference type="AlphaFoldDB" id="A0A7C4QQL6"/>
<gene>
    <name evidence="3" type="ORF">ENS64_07055</name>
</gene>
<dbReference type="Gene3D" id="3.30.360.10">
    <property type="entry name" value="Dihydrodipicolinate Reductase, domain 2"/>
    <property type="match status" value="1"/>
</dbReference>
<reference evidence="3" key="1">
    <citation type="journal article" date="2020" name="mSystems">
        <title>Genome- and Community-Level Interaction Insights into Carbon Utilization and Element Cycling Functions of Hydrothermarchaeota in Hydrothermal Sediment.</title>
        <authorList>
            <person name="Zhou Z."/>
            <person name="Liu Y."/>
            <person name="Xu W."/>
            <person name="Pan J."/>
            <person name="Luo Z.H."/>
            <person name="Li M."/>
        </authorList>
    </citation>
    <scope>NUCLEOTIDE SEQUENCE [LARGE SCALE GENOMIC DNA]</scope>
    <source>
        <strain evidence="3">SpSt-508</strain>
    </source>
</reference>
<dbReference type="InterPro" id="IPR050463">
    <property type="entry name" value="Gfo/Idh/MocA_oxidrdct_glycsds"/>
</dbReference>
<dbReference type="SUPFAM" id="SSF51735">
    <property type="entry name" value="NAD(P)-binding Rossmann-fold domains"/>
    <property type="match status" value="1"/>
</dbReference>
<name>A0A7C4QQL6_9PLAN</name>
<feature type="domain" description="Gfo/Idh/MocA-like oxidoreductase bacterial type C-terminal" evidence="2">
    <location>
        <begin position="202"/>
        <end position="428"/>
    </location>
</feature>
<accession>A0A7C4QQL6</accession>
<dbReference type="InterPro" id="IPR000683">
    <property type="entry name" value="Gfo/Idh/MocA-like_OxRdtase_N"/>
</dbReference>
<dbReference type="Gene3D" id="3.40.50.720">
    <property type="entry name" value="NAD(P)-binding Rossmann-like Domain"/>
    <property type="match status" value="1"/>
</dbReference>
<dbReference type="Pfam" id="PF19051">
    <property type="entry name" value="GFO_IDH_MocA_C2"/>
    <property type="match status" value="1"/>
</dbReference>
<feature type="domain" description="Gfo/Idh/MocA-like oxidoreductase N-terminal" evidence="1">
    <location>
        <begin position="35"/>
        <end position="157"/>
    </location>
</feature>